<protein>
    <submittedName>
        <fullName evidence="8">ABC transporter permease</fullName>
    </submittedName>
</protein>
<dbReference type="OrthoDB" id="5292592at2"/>
<evidence type="ECO:0000256" key="2">
    <source>
        <dbReference type="ARBA" id="ARBA00022475"/>
    </source>
</evidence>
<keyword evidence="5 6" id="KW-0472">Membrane</keyword>
<dbReference type="InterPro" id="IPR038766">
    <property type="entry name" value="Membrane_comp_ABC_pdt"/>
</dbReference>
<feature type="transmembrane region" description="Helical" evidence="6">
    <location>
        <begin position="809"/>
        <end position="833"/>
    </location>
</feature>
<evidence type="ECO:0000256" key="1">
    <source>
        <dbReference type="ARBA" id="ARBA00004651"/>
    </source>
</evidence>
<feature type="domain" description="ABC3 transporter permease C-terminal" evidence="7">
    <location>
        <begin position="309"/>
        <end position="417"/>
    </location>
</feature>
<keyword evidence="3 6" id="KW-0812">Transmembrane</keyword>
<feature type="transmembrane region" description="Helical" evidence="6">
    <location>
        <begin position="441"/>
        <end position="462"/>
    </location>
</feature>
<reference evidence="8 9" key="1">
    <citation type="submission" date="2015-11" db="EMBL/GenBank/DDBJ databases">
        <title>Expanding the genomic diversity of Burkholderia species for the development of highly accurate diagnostics.</title>
        <authorList>
            <person name="Sahl J."/>
            <person name="Keim P."/>
            <person name="Wagner D."/>
        </authorList>
    </citation>
    <scope>NUCLEOTIDE SEQUENCE [LARGE SCALE GENOMIC DNA]</scope>
    <source>
        <strain evidence="8 9">TSV85</strain>
    </source>
</reference>
<feature type="transmembrane region" description="Helical" evidence="6">
    <location>
        <begin position="468"/>
        <end position="490"/>
    </location>
</feature>
<dbReference type="GO" id="GO:0005886">
    <property type="term" value="C:plasma membrane"/>
    <property type="evidence" value="ECO:0007669"/>
    <property type="project" value="UniProtKB-SubCell"/>
</dbReference>
<keyword evidence="4 6" id="KW-1133">Transmembrane helix</keyword>
<dbReference type="EMBL" id="LOWA01000011">
    <property type="protein sequence ID" value="KVE29738.1"/>
    <property type="molecule type" value="Genomic_DNA"/>
</dbReference>
<feature type="transmembrane region" description="Helical" evidence="6">
    <location>
        <begin position="750"/>
        <end position="777"/>
    </location>
</feature>
<keyword evidence="9" id="KW-1185">Reference proteome</keyword>
<dbReference type="PANTHER" id="PTHR30287:SF1">
    <property type="entry name" value="INNER MEMBRANE PROTEIN"/>
    <property type="match status" value="1"/>
</dbReference>
<feature type="transmembrane region" description="Helical" evidence="6">
    <location>
        <begin position="845"/>
        <end position="866"/>
    </location>
</feature>
<evidence type="ECO:0000256" key="6">
    <source>
        <dbReference type="SAM" id="Phobius"/>
    </source>
</evidence>
<evidence type="ECO:0000256" key="5">
    <source>
        <dbReference type="ARBA" id="ARBA00023136"/>
    </source>
</evidence>
<dbReference type="AlphaFoldDB" id="A0A124P9V7"/>
<name>A0A124P9V7_9BURK</name>
<gene>
    <name evidence="8" type="ORF">WS67_00485</name>
</gene>
<dbReference type="PANTHER" id="PTHR30287">
    <property type="entry name" value="MEMBRANE COMPONENT OF PREDICTED ABC SUPERFAMILY METABOLITE UPTAKE TRANSPORTER"/>
    <property type="match status" value="1"/>
</dbReference>
<dbReference type="InterPro" id="IPR003838">
    <property type="entry name" value="ABC3_permease_C"/>
</dbReference>
<proteinExistence type="predicted"/>
<feature type="domain" description="ABC3 transporter permease C-terminal" evidence="7">
    <location>
        <begin position="760"/>
        <end position="873"/>
    </location>
</feature>
<keyword evidence="2" id="KW-1003">Cell membrane</keyword>
<evidence type="ECO:0000313" key="9">
    <source>
        <dbReference type="Proteomes" id="UP000062788"/>
    </source>
</evidence>
<evidence type="ECO:0000313" key="8">
    <source>
        <dbReference type="EMBL" id="KVE29738.1"/>
    </source>
</evidence>
<dbReference type="Proteomes" id="UP000062788">
    <property type="component" value="Unassembled WGS sequence"/>
</dbReference>
<evidence type="ECO:0000259" key="7">
    <source>
        <dbReference type="Pfam" id="PF02687"/>
    </source>
</evidence>
<feature type="transmembrane region" description="Helical" evidence="6">
    <location>
        <begin position="306"/>
        <end position="326"/>
    </location>
</feature>
<feature type="transmembrane region" description="Helical" evidence="6">
    <location>
        <begin position="522"/>
        <end position="540"/>
    </location>
</feature>
<feature type="transmembrane region" description="Helical" evidence="6">
    <location>
        <begin position="37"/>
        <end position="58"/>
    </location>
</feature>
<feature type="transmembrane region" description="Helical" evidence="6">
    <location>
        <begin position="350"/>
        <end position="376"/>
    </location>
</feature>
<evidence type="ECO:0000256" key="4">
    <source>
        <dbReference type="ARBA" id="ARBA00022989"/>
    </source>
</evidence>
<feature type="transmembrane region" description="Helical" evidence="6">
    <location>
        <begin position="396"/>
        <end position="420"/>
    </location>
</feature>
<dbReference type="RefSeq" id="WP_059513126.1">
    <property type="nucleotide sequence ID" value="NZ_LOWA01000011.1"/>
</dbReference>
<evidence type="ECO:0000256" key="3">
    <source>
        <dbReference type="ARBA" id="ARBA00022692"/>
    </source>
</evidence>
<comment type="subcellular location">
    <subcellularLocation>
        <location evidence="1">Cell membrane</location>
        <topology evidence="1">Multi-pass membrane protein</topology>
    </subcellularLocation>
</comment>
<sequence length="881" mass="91833">MTAAGNGMPPPGRRFGAGDLLRLAGRMTLRDWRSGELTLVALALVLAVAALTSVGFLADRLRQGLERDARQMLGADFVVRADHPVDPSFANEARALGLKTATTAIFPSMVGVAGQGPAAAAGGSAAASSAGVSGTPAGTPSAAASRLAALKAVSAGYPLRGAVQIAHSANEPGRPAGAIPVPGTVWADPALLDALHLQTGDTLRVGTRTFTIAAVITRELDRGFSFVNFSPRVMMRADELESTGLTGYGSRVTYRLLVAGEAAAVARFARYAHARVDGGKLRGVALESLEQGQPQVRQTLDRARHFLTLVALLSALLAAVAIAMAAQRYMRRHLDGCAAMRCLGASHRTLSALFAIEFVLVGAVGGAAGAALGYGGHLVLLATLGSLIDVALPPPSAWPAAIGVATGLVLLLGFALPPLAPLTRVPPVRVLRRDWGDAGRVAWLGYAFGIALFAALIVAAAGELKLGAIVAGGFAGSLVLFALVARLVLFAAARLVRDGRVAAGLGWRYALASLDRRGRASALQLTALALGLMCLLLIAITRNDLVAGWRQSTPPDAPNQFLIDIQPDQRDGVIRYLAANGIADPALAPMVRARLIAVNGKPVNPDDYKSDDARRLVDREFNLSYTARLPDDNRIVAGDWYGASSAPQISIEAGLAKLIGVKPGDTLRFDVTGLTIDAPVTSVRKLDWGTFRVNFFVLMPPAALADFPATYITSFHLPAARQRVLDGLIARYPNLTAIDVAPILAQLERVLLQVVGAVQFLFAFTLAAGVLVLYTALAASRDERVREAALMRALGASRAQIAAMQRAEFIVVGALAGAMAACGALGVGSVLASRVFDFQLALNPWLAPAGIAAGVVCAGAAGWLGLRSVLRRPALQSLRDG</sequence>
<organism evidence="8 9">
    <name type="scientific">Burkholderia singularis</name>
    <dbReference type="NCBI Taxonomy" id="1503053"/>
    <lineage>
        <taxon>Bacteria</taxon>
        <taxon>Pseudomonadati</taxon>
        <taxon>Pseudomonadota</taxon>
        <taxon>Betaproteobacteria</taxon>
        <taxon>Burkholderiales</taxon>
        <taxon>Burkholderiaceae</taxon>
        <taxon>Burkholderia</taxon>
        <taxon>pseudomallei group</taxon>
    </lineage>
</organism>
<accession>A0A124P9V7</accession>
<comment type="caution">
    <text evidence="8">The sequence shown here is derived from an EMBL/GenBank/DDBJ whole genome shotgun (WGS) entry which is preliminary data.</text>
</comment>
<dbReference type="Pfam" id="PF02687">
    <property type="entry name" value="FtsX"/>
    <property type="match status" value="2"/>
</dbReference>